<evidence type="ECO:0000313" key="2">
    <source>
        <dbReference type="Proteomes" id="UP000318212"/>
    </source>
</evidence>
<dbReference type="AlphaFoldDB" id="A0A508ACX5"/>
<dbReference type="OrthoDB" id="6054283at2"/>
<dbReference type="RefSeq" id="WP_141517763.1">
    <property type="nucleotide sequence ID" value="NZ_VICE01000052.1"/>
</dbReference>
<dbReference type="Pfam" id="PF11304">
    <property type="entry name" value="DUF3106"/>
    <property type="match status" value="1"/>
</dbReference>
<feature type="non-terminal residue" evidence="1">
    <location>
        <position position="1"/>
    </location>
</feature>
<sequence length="198" mass="22463">PMARAADAGAALPEGVEVLLETLPPAQRAVLQARVERWQSWTPEARAAFAERAARWDALPPLERGRRREAWQAWRALPPMQREQVGGMSREFAARPVNEREALRARFQALDTSVQRGWLLGPVLGADHWRLHGLLAQVPGDQRAPLLEVLAAMTAAQRAQLYVLVQRTPPQDRDALRRELIATPADRRQSWLWEQLDR</sequence>
<gene>
    <name evidence="1" type="ORF">FKV25_05305</name>
</gene>
<dbReference type="EMBL" id="VICE01000052">
    <property type="protein sequence ID" value="TQD47709.1"/>
    <property type="molecule type" value="Genomic_DNA"/>
</dbReference>
<evidence type="ECO:0000313" key="1">
    <source>
        <dbReference type="EMBL" id="TQD47709.1"/>
    </source>
</evidence>
<comment type="caution">
    <text evidence="1">The sequence shown here is derived from an EMBL/GenBank/DDBJ whole genome shotgun (WGS) entry which is preliminary data.</text>
</comment>
<reference evidence="1 2" key="1">
    <citation type="submission" date="2019-06" db="EMBL/GenBank/DDBJ databases">
        <title>Lysobacter alkalisoli sp. nov. isolated from saline soil.</title>
        <authorList>
            <person name="Sun J.-Q."/>
            <person name="Xu L."/>
        </authorList>
    </citation>
    <scope>NUCLEOTIDE SEQUENCE [LARGE SCALE GENOMIC DNA]</scope>
    <source>
        <strain evidence="1 2">JCM 31130</strain>
    </source>
</reference>
<name>A0A508ACX5_9GAMM</name>
<protein>
    <submittedName>
        <fullName evidence="1">DUF3106 domain-containing protein</fullName>
    </submittedName>
</protein>
<dbReference type="InterPro" id="IPR021455">
    <property type="entry name" value="DUF3106"/>
</dbReference>
<proteinExistence type="predicted"/>
<organism evidence="1 2">
    <name type="scientific">Marilutibacter aestuarii</name>
    <dbReference type="NCBI Taxonomy" id="1706195"/>
    <lineage>
        <taxon>Bacteria</taxon>
        <taxon>Pseudomonadati</taxon>
        <taxon>Pseudomonadota</taxon>
        <taxon>Gammaproteobacteria</taxon>
        <taxon>Lysobacterales</taxon>
        <taxon>Lysobacteraceae</taxon>
        <taxon>Marilutibacter</taxon>
    </lineage>
</organism>
<dbReference type="Proteomes" id="UP000318212">
    <property type="component" value="Unassembled WGS sequence"/>
</dbReference>
<keyword evidence="2" id="KW-1185">Reference proteome</keyword>
<accession>A0A508ACX5</accession>